<evidence type="ECO:0000256" key="1">
    <source>
        <dbReference type="SAM" id="Phobius"/>
    </source>
</evidence>
<name>A0ABP5MIW7_9MICO</name>
<evidence type="ECO:0008006" key="4">
    <source>
        <dbReference type="Google" id="ProtNLM"/>
    </source>
</evidence>
<comment type="caution">
    <text evidence="2">The sequence shown here is derived from an EMBL/GenBank/DDBJ whole genome shotgun (WGS) entry which is preliminary data.</text>
</comment>
<accession>A0ABP5MIW7</accession>
<feature type="transmembrane region" description="Helical" evidence="1">
    <location>
        <begin position="41"/>
        <end position="61"/>
    </location>
</feature>
<evidence type="ECO:0000313" key="2">
    <source>
        <dbReference type="EMBL" id="GAA2172861.1"/>
    </source>
</evidence>
<organism evidence="2 3">
    <name type="scientific">Agrococcus versicolor</name>
    <dbReference type="NCBI Taxonomy" id="501482"/>
    <lineage>
        <taxon>Bacteria</taxon>
        <taxon>Bacillati</taxon>
        <taxon>Actinomycetota</taxon>
        <taxon>Actinomycetes</taxon>
        <taxon>Micrococcales</taxon>
        <taxon>Microbacteriaceae</taxon>
        <taxon>Agrococcus</taxon>
    </lineage>
</organism>
<protein>
    <recommendedName>
        <fullName evidence="4">DUF4233 domain-containing protein</fullName>
    </recommendedName>
</protein>
<reference evidence="3" key="1">
    <citation type="journal article" date="2019" name="Int. J. Syst. Evol. Microbiol.">
        <title>The Global Catalogue of Microorganisms (GCM) 10K type strain sequencing project: providing services to taxonomists for standard genome sequencing and annotation.</title>
        <authorList>
            <consortium name="The Broad Institute Genomics Platform"/>
            <consortium name="The Broad Institute Genome Sequencing Center for Infectious Disease"/>
            <person name="Wu L."/>
            <person name="Ma J."/>
        </authorList>
    </citation>
    <scope>NUCLEOTIDE SEQUENCE [LARGE SCALE GENOMIC DNA]</scope>
    <source>
        <strain evidence="3">JCM 16026</strain>
    </source>
</reference>
<gene>
    <name evidence="2" type="ORF">GCM10009846_12440</name>
</gene>
<dbReference type="EMBL" id="BAAAQT010000005">
    <property type="protein sequence ID" value="GAA2172861.1"/>
    <property type="molecule type" value="Genomic_DNA"/>
</dbReference>
<dbReference type="InterPro" id="IPR025327">
    <property type="entry name" value="DUF4233"/>
</dbReference>
<keyword evidence="1" id="KW-1133">Transmembrane helix</keyword>
<feature type="transmembrane region" description="Helical" evidence="1">
    <location>
        <begin position="73"/>
        <end position="100"/>
    </location>
</feature>
<proteinExistence type="predicted"/>
<dbReference type="Proteomes" id="UP001501599">
    <property type="component" value="Unassembled WGS sequence"/>
</dbReference>
<keyword evidence="1" id="KW-0812">Transmembrane</keyword>
<keyword evidence="1" id="KW-0472">Membrane</keyword>
<dbReference type="Pfam" id="PF14017">
    <property type="entry name" value="DUF4233"/>
    <property type="match status" value="1"/>
</dbReference>
<evidence type="ECO:0000313" key="3">
    <source>
        <dbReference type="Proteomes" id="UP001501599"/>
    </source>
</evidence>
<keyword evidence="3" id="KW-1185">Reference proteome</keyword>
<sequence length="112" mass="12091">MSPAPRRERGLLEKLLTIVHGLEVAALAFGALAVWGVSRDWPAPAAFGVVALVLILSTRLLRLPRGWLASAAAQVLMACLAIVEPLMLVVAAAFIAMWIYCFVRARQIGRAQ</sequence>
<feature type="transmembrane region" description="Helical" evidence="1">
    <location>
        <begin position="15"/>
        <end position="35"/>
    </location>
</feature>
<dbReference type="RefSeq" id="WP_344341652.1">
    <property type="nucleotide sequence ID" value="NZ_BAAAQT010000005.1"/>
</dbReference>